<keyword evidence="3" id="KW-1185">Reference proteome</keyword>
<evidence type="ECO:0000259" key="1">
    <source>
        <dbReference type="Pfam" id="PF01738"/>
    </source>
</evidence>
<protein>
    <recommendedName>
        <fullName evidence="1">Dienelactone hydrolase domain-containing protein</fullName>
    </recommendedName>
</protein>
<dbReference type="Gene3D" id="3.40.50.1820">
    <property type="entry name" value="alpha/beta hydrolase"/>
    <property type="match status" value="1"/>
</dbReference>
<feature type="domain" description="Dienelactone hydrolase" evidence="1">
    <location>
        <begin position="6"/>
        <end position="193"/>
    </location>
</feature>
<dbReference type="SUPFAM" id="SSF53474">
    <property type="entry name" value="alpha/beta-Hydrolases"/>
    <property type="match status" value="1"/>
</dbReference>
<name>A0A0M4FUP1_9BACI</name>
<dbReference type="Proteomes" id="UP000067625">
    <property type="component" value="Chromosome"/>
</dbReference>
<dbReference type="EMBL" id="CP012600">
    <property type="protein sequence ID" value="ALC83634.1"/>
    <property type="molecule type" value="Genomic_DNA"/>
</dbReference>
<evidence type="ECO:0000313" key="2">
    <source>
        <dbReference type="EMBL" id="ALC83634.1"/>
    </source>
</evidence>
<dbReference type="OrthoDB" id="115291at2"/>
<evidence type="ECO:0000313" key="3">
    <source>
        <dbReference type="Proteomes" id="UP000067625"/>
    </source>
</evidence>
<dbReference type="Pfam" id="PF01738">
    <property type="entry name" value="DLH"/>
    <property type="match status" value="1"/>
</dbReference>
<dbReference type="InterPro" id="IPR002925">
    <property type="entry name" value="Dienelactn_hydro"/>
</dbReference>
<dbReference type="PANTHER" id="PTHR46623:SF6">
    <property type="entry name" value="ALPHA_BETA-HYDROLASES SUPERFAMILY PROTEIN"/>
    <property type="match status" value="1"/>
</dbReference>
<dbReference type="InterPro" id="IPR029058">
    <property type="entry name" value="AB_hydrolase_fold"/>
</dbReference>
<dbReference type="STRING" id="1441095.AM592_20455"/>
<dbReference type="PANTHER" id="PTHR46623">
    <property type="entry name" value="CARBOXYMETHYLENEBUTENOLIDASE-RELATED"/>
    <property type="match status" value="1"/>
</dbReference>
<sequence>MAKERIAIIVIHEIYGVNQHIKDVKVFLEKSGAAVYTPDLLSIEEPFAYSKEEKAYANFMENVGFEKGARQIERLIYQLKQQFDHVGIIGFSVGATIAWLCSTFHELSFAVCCYGSRIRSYTSIEPNCPVLLIFPAHEQSFDPEALIENLKQKRNEKITIQQFSGSHGFIDPYSDKYEALAAEKALRLMEEFIYRLC</sequence>
<dbReference type="RefSeq" id="WP_053605490.1">
    <property type="nucleotide sequence ID" value="NZ_CP012600.1"/>
</dbReference>
<dbReference type="InterPro" id="IPR051049">
    <property type="entry name" value="Dienelactone_hydrolase-like"/>
</dbReference>
<organism evidence="2 3">
    <name type="scientific">Bacillus gobiensis</name>
    <dbReference type="NCBI Taxonomy" id="1441095"/>
    <lineage>
        <taxon>Bacteria</taxon>
        <taxon>Bacillati</taxon>
        <taxon>Bacillota</taxon>
        <taxon>Bacilli</taxon>
        <taxon>Bacillales</taxon>
        <taxon>Bacillaceae</taxon>
        <taxon>Bacillus</taxon>
    </lineage>
</organism>
<proteinExistence type="predicted"/>
<reference evidence="3" key="1">
    <citation type="submission" date="2015-08" db="EMBL/GenBank/DDBJ databases">
        <title>Genome sequencing project for genomic taxonomy and phylogenomics of Bacillus-like bacteria.</title>
        <authorList>
            <person name="Liu B."/>
            <person name="Wang J."/>
            <person name="Zhu Y."/>
            <person name="Liu G."/>
            <person name="Chen Q."/>
            <person name="Chen Z."/>
            <person name="Lan J."/>
            <person name="Che J."/>
            <person name="Ge C."/>
            <person name="Shi H."/>
            <person name="Pan Z."/>
            <person name="Liu X."/>
        </authorList>
    </citation>
    <scope>NUCLEOTIDE SEQUENCE [LARGE SCALE GENOMIC DNA]</scope>
    <source>
        <strain evidence="3">FJAT-4402</strain>
    </source>
</reference>
<gene>
    <name evidence="2" type="ORF">AM592_20455</name>
</gene>
<dbReference type="PATRIC" id="fig|1441095.3.peg.4523"/>
<dbReference type="GO" id="GO:0016787">
    <property type="term" value="F:hydrolase activity"/>
    <property type="evidence" value="ECO:0007669"/>
    <property type="project" value="InterPro"/>
</dbReference>
<reference evidence="2 3" key="2">
    <citation type="journal article" date="2016" name="Int. J. Syst. Evol. Microbiol.">
        <title>Bacillus gobiensis sp. nov., isolated from a soil sample.</title>
        <authorList>
            <person name="Liu B."/>
            <person name="Liu G.H."/>
            <person name="Cetin S."/>
            <person name="Schumann P."/>
            <person name="Pan Z.Z."/>
            <person name="Chen Q.Q."/>
        </authorList>
    </citation>
    <scope>NUCLEOTIDE SEQUENCE [LARGE SCALE GENOMIC DNA]</scope>
    <source>
        <strain evidence="2 3">FJAT-4402</strain>
    </source>
</reference>
<accession>A0A0M4FUP1</accession>
<dbReference type="AlphaFoldDB" id="A0A0M4FUP1"/>